<dbReference type="GO" id="GO:0006506">
    <property type="term" value="P:GPI anchor biosynthetic process"/>
    <property type="evidence" value="ECO:0007669"/>
    <property type="project" value="UniProtKB-UniPathway"/>
</dbReference>
<evidence type="ECO:0000256" key="5">
    <source>
        <dbReference type="ARBA" id="ARBA00022676"/>
    </source>
</evidence>
<dbReference type="PANTHER" id="PTHR12886">
    <property type="entry name" value="PIG-M MANNOSYLTRANSFERASE"/>
    <property type="match status" value="1"/>
</dbReference>
<dbReference type="AlphaFoldDB" id="X6MG33"/>
<evidence type="ECO:0000256" key="1">
    <source>
        <dbReference type="ARBA" id="ARBA00004477"/>
    </source>
</evidence>
<comment type="function">
    <text evidence="11">Catalytic subunit of the glycosylphosphatidylinositol-mannosyltransferase I complex which catalyzes the transfer of the first mannose, via an alpha-1,4 bond from a dolichol-phosphate-mannose (Dol-P-Man) to the glucosaminyl acyl phosphatidylinositol (GlcN-(acyl)PI) intermediate to generate alpha-D-Man-(1-&gt;4)-alpha-D-GlcN-(1-&gt;6)-(1-radyl,2-acyl-sn-glycero-3-phospho)-2-acyl-inositol and participates in the sixth step of the glycosylphosphatidylinositol-anchor biosynthesis.</text>
</comment>
<organism evidence="12 13">
    <name type="scientific">Reticulomyxa filosa</name>
    <dbReference type="NCBI Taxonomy" id="46433"/>
    <lineage>
        <taxon>Eukaryota</taxon>
        <taxon>Sar</taxon>
        <taxon>Rhizaria</taxon>
        <taxon>Retaria</taxon>
        <taxon>Foraminifera</taxon>
        <taxon>Monothalamids</taxon>
        <taxon>Reticulomyxidae</taxon>
        <taxon>Reticulomyxa</taxon>
    </lineage>
</organism>
<sequence length="310" mass="37174">MLVLSVFYFIVVKYNIWIASVLFGLSVHMRIYPLIYVFGLLLFIYHSSNKLKHVFYFSILSFCVFMALNIISYYYSFQSDGVTNKYLEEAWLYHLTRVDTQHNYSIYFYLLRMNSLSASANANSCYVWNVPWLVFFQQCVAFWLSRFAFVPQFAIILAISFRYYSSLHLVIFLTTFAFVTYNKVLQFNCVCTAQYFNWYIAILPLILPFTCTEKIDWTKIFSQFCSDWKLRRWLIGFFVCIIMWFSCNGHWLFWAYRYEILKKHDELVNVWFASIAFFIVNNILMLGLLLCFRSDNLQHFPKVNDQKKKA</sequence>
<dbReference type="EMBL" id="ASPP01020929">
    <property type="protein sequence ID" value="ETO12968.1"/>
    <property type="molecule type" value="Genomic_DNA"/>
</dbReference>
<keyword evidence="6 11" id="KW-0808">Transferase</keyword>
<feature type="transmembrane region" description="Helical" evidence="11">
    <location>
        <begin position="130"/>
        <end position="149"/>
    </location>
</feature>
<comment type="subcellular location">
    <subcellularLocation>
        <location evidence="1 11">Endoplasmic reticulum membrane</location>
        <topology evidence="1 11">Multi-pass membrane protein</topology>
    </subcellularLocation>
</comment>
<evidence type="ECO:0000313" key="13">
    <source>
        <dbReference type="Proteomes" id="UP000023152"/>
    </source>
</evidence>
<evidence type="ECO:0000256" key="3">
    <source>
        <dbReference type="ARBA" id="ARBA00011071"/>
    </source>
</evidence>
<dbReference type="GO" id="GO:1990529">
    <property type="term" value="C:glycosylphosphatidylinositol-mannosyltransferase I complex"/>
    <property type="evidence" value="ECO:0007669"/>
    <property type="project" value="TreeGrafter"/>
</dbReference>
<keyword evidence="5 11" id="KW-0328">Glycosyltransferase</keyword>
<evidence type="ECO:0000256" key="10">
    <source>
        <dbReference type="ARBA" id="ARBA00023136"/>
    </source>
</evidence>
<comment type="pathway">
    <text evidence="2 11">Glycolipid biosynthesis; glycosylphosphatidylinositol-anchor biosynthesis.</text>
</comment>
<keyword evidence="9 11" id="KW-1133">Transmembrane helix</keyword>
<name>X6MG33_RETFI</name>
<protein>
    <recommendedName>
        <fullName evidence="11">GPI mannosyltransferase 1</fullName>
        <ecNumber evidence="11">2.4.1.-</ecNumber>
    </recommendedName>
    <alternativeName>
        <fullName evidence="11">GPI mannosyltransferase I</fullName>
    </alternativeName>
</protein>
<dbReference type="GO" id="GO:0005789">
    <property type="term" value="C:endoplasmic reticulum membrane"/>
    <property type="evidence" value="ECO:0007669"/>
    <property type="project" value="UniProtKB-SubCell"/>
</dbReference>
<dbReference type="PANTHER" id="PTHR12886:SF0">
    <property type="entry name" value="GPI MANNOSYLTRANSFERASE 1"/>
    <property type="match status" value="1"/>
</dbReference>
<feature type="transmembrane region" description="Helical" evidence="11">
    <location>
        <begin position="54"/>
        <end position="75"/>
    </location>
</feature>
<dbReference type="EC" id="2.4.1.-" evidence="11"/>
<feature type="transmembrane region" description="Helical" evidence="11">
    <location>
        <begin position="7"/>
        <end position="25"/>
    </location>
</feature>
<evidence type="ECO:0000256" key="7">
    <source>
        <dbReference type="ARBA" id="ARBA00022692"/>
    </source>
</evidence>
<keyword evidence="7 11" id="KW-0812">Transmembrane</keyword>
<evidence type="ECO:0000256" key="11">
    <source>
        <dbReference type="RuleBase" id="RU365064"/>
    </source>
</evidence>
<dbReference type="InterPro" id="IPR007704">
    <property type="entry name" value="PIG-M"/>
</dbReference>
<keyword evidence="10 11" id="KW-0472">Membrane</keyword>
<evidence type="ECO:0000313" key="12">
    <source>
        <dbReference type="EMBL" id="ETO12968.1"/>
    </source>
</evidence>
<evidence type="ECO:0000256" key="9">
    <source>
        <dbReference type="ARBA" id="ARBA00022989"/>
    </source>
</evidence>
<comment type="caution">
    <text evidence="12">The sequence shown here is derived from an EMBL/GenBank/DDBJ whole genome shotgun (WGS) entry which is preliminary data.</text>
</comment>
<dbReference type="Proteomes" id="UP000023152">
    <property type="component" value="Unassembled WGS sequence"/>
</dbReference>
<dbReference type="UniPathway" id="UPA00196"/>
<feature type="transmembrane region" description="Helical" evidence="11">
    <location>
        <begin position="193"/>
        <end position="212"/>
    </location>
</feature>
<feature type="transmembrane region" description="Helical" evidence="11">
    <location>
        <begin position="268"/>
        <end position="292"/>
    </location>
</feature>
<dbReference type="GO" id="GO:0004376">
    <property type="term" value="F:GPI mannosyltransferase activity"/>
    <property type="evidence" value="ECO:0007669"/>
    <property type="project" value="InterPro"/>
</dbReference>
<keyword evidence="8 11" id="KW-0256">Endoplasmic reticulum</keyword>
<proteinExistence type="inferred from homology"/>
<keyword evidence="4 11" id="KW-0337">GPI-anchor biosynthesis</keyword>
<dbReference type="Pfam" id="PF05007">
    <property type="entry name" value="Mannosyl_trans"/>
    <property type="match status" value="1"/>
</dbReference>
<dbReference type="GO" id="GO:0051751">
    <property type="term" value="F:alpha-1,4-mannosyltransferase activity"/>
    <property type="evidence" value="ECO:0007669"/>
    <property type="project" value="InterPro"/>
</dbReference>
<feature type="transmembrane region" description="Helical" evidence="11">
    <location>
        <begin position="233"/>
        <end position="256"/>
    </location>
</feature>
<evidence type="ECO:0000256" key="2">
    <source>
        <dbReference type="ARBA" id="ARBA00004687"/>
    </source>
</evidence>
<feature type="transmembrane region" description="Helical" evidence="11">
    <location>
        <begin position="31"/>
        <end position="47"/>
    </location>
</feature>
<keyword evidence="13" id="KW-1185">Reference proteome</keyword>
<gene>
    <name evidence="12" type="ORF">RFI_24404</name>
</gene>
<reference evidence="12 13" key="1">
    <citation type="journal article" date="2013" name="Curr. Biol.">
        <title>The Genome of the Foraminiferan Reticulomyxa filosa.</title>
        <authorList>
            <person name="Glockner G."/>
            <person name="Hulsmann N."/>
            <person name="Schleicher M."/>
            <person name="Noegel A.A."/>
            <person name="Eichinger L."/>
            <person name="Gallinger C."/>
            <person name="Pawlowski J."/>
            <person name="Sierra R."/>
            <person name="Euteneuer U."/>
            <person name="Pillet L."/>
            <person name="Moustafa A."/>
            <person name="Platzer M."/>
            <person name="Groth M."/>
            <person name="Szafranski K."/>
            <person name="Schliwa M."/>
        </authorList>
    </citation>
    <scope>NUCLEOTIDE SEQUENCE [LARGE SCALE GENOMIC DNA]</scope>
</reference>
<accession>X6MG33</accession>
<feature type="transmembrane region" description="Helical" evidence="11">
    <location>
        <begin position="161"/>
        <end position="181"/>
    </location>
</feature>
<evidence type="ECO:0000256" key="6">
    <source>
        <dbReference type="ARBA" id="ARBA00022679"/>
    </source>
</evidence>
<comment type="similarity">
    <text evidence="3 11">Belongs to the PIGM family.</text>
</comment>
<evidence type="ECO:0000256" key="4">
    <source>
        <dbReference type="ARBA" id="ARBA00022502"/>
    </source>
</evidence>
<dbReference type="OrthoDB" id="1741594at2759"/>
<evidence type="ECO:0000256" key="8">
    <source>
        <dbReference type="ARBA" id="ARBA00022824"/>
    </source>
</evidence>